<sequence length="108" mass="12472">MIIGQNGGSDFEWCLEEERRISELEDKAVGTEYQILSEVQHSLLEEGRGKMWTGSERKLLRPLMDKSLLLQMHWMLQQGASEDDVYNLLRGAMPQELAASYFSQIHRS</sequence>
<reference evidence="1 2" key="1">
    <citation type="submission" date="2019-06" db="EMBL/GenBank/DDBJ databases">
        <title>Whole genome shotgun sequence of Corynebacterium variabile NBRC 15286.</title>
        <authorList>
            <person name="Hosoyama A."/>
            <person name="Uohara A."/>
            <person name="Ohji S."/>
            <person name="Ichikawa N."/>
        </authorList>
    </citation>
    <scope>NUCLEOTIDE SEQUENCE [LARGE SCALE GENOMIC DNA]</scope>
    <source>
        <strain evidence="1 2">NBRC 15286</strain>
    </source>
</reference>
<evidence type="ECO:0000313" key="2">
    <source>
        <dbReference type="Proteomes" id="UP000319986"/>
    </source>
</evidence>
<gene>
    <name evidence="1" type="ORF">CVA01_12670</name>
</gene>
<organism evidence="1 2">
    <name type="scientific">Corynebacterium variabile</name>
    <dbReference type="NCBI Taxonomy" id="1727"/>
    <lineage>
        <taxon>Bacteria</taxon>
        <taxon>Bacillati</taxon>
        <taxon>Actinomycetota</taxon>
        <taxon>Actinomycetes</taxon>
        <taxon>Mycobacteriales</taxon>
        <taxon>Corynebacteriaceae</taxon>
        <taxon>Corynebacterium</taxon>
    </lineage>
</organism>
<name>A0A4Y4C4E4_9CORY</name>
<evidence type="ECO:0000313" key="1">
    <source>
        <dbReference type="EMBL" id="GEC85953.1"/>
    </source>
</evidence>
<dbReference type="Proteomes" id="UP000319986">
    <property type="component" value="Unassembled WGS sequence"/>
</dbReference>
<dbReference type="EMBL" id="BJNT01000009">
    <property type="protein sequence ID" value="GEC85953.1"/>
    <property type="molecule type" value="Genomic_DNA"/>
</dbReference>
<dbReference type="GeneID" id="82887414"/>
<protein>
    <submittedName>
        <fullName evidence="1">Uncharacterized protein</fullName>
    </submittedName>
</protein>
<dbReference type="RefSeq" id="WP_141329475.1">
    <property type="nucleotide sequence ID" value="NZ_BJNT01000009.1"/>
</dbReference>
<comment type="caution">
    <text evidence="1">The sequence shown here is derived from an EMBL/GenBank/DDBJ whole genome shotgun (WGS) entry which is preliminary data.</text>
</comment>
<dbReference type="AlphaFoldDB" id="A0A4Y4C4E4"/>
<proteinExistence type="predicted"/>
<accession>A0A4Y4C4E4</accession>